<dbReference type="KEGG" id="ble:BleG1_1591"/>
<evidence type="ECO:0000313" key="4">
    <source>
        <dbReference type="EMBL" id="AIC94169.1"/>
    </source>
</evidence>
<keyword evidence="5" id="KW-1185">Reference proteome</keyword>
<evidence type="ECO:0000256" key="2">
    <source>
        <dbReference type="ARBA" id="ARBA00022748"/>
    </source>
</evidence>
<dbReference type="RefSeq" id="WP_051667480.1">
    <property type="nucleotide sequence ID" value="NZ_CP003923.1"/>
</dbReference>
<dbReference type="PANTHER" id="PTHR42852">
    <property type="entry name" value="THIOL:DISULFIDE INTERCHANGE PROTEIN DSBE"/>
    <property type="match status" value="1"/>
</dbReference>
<dbReference type="InterPro" id="IPR013766">
    <property type="entry name" value="Thioredoxin_domain"/>
</dbReference>
<dbReference type="Pfam" id="PF08534">
    <property type="entry name" value="Redoxin"/>
    <property type="match status" value="1"/>
</dbReference>
<reference evidence="4 5" key="1">
    <citation type="journal article" date="2014" name="Gene">
        <title>A comparative genomic analysis of the alkalitolerant soil bacterium Bacillus lehensis G1.</title>
        <authorList>
            <person name="Noor Y.M."/>
            <person name="Samsulrizal N.H."/>
            <person name="Jema'on N.A."/>
            <person name="Low K.O."/>
            <person name="Ramli A.N."/>
            <person name="Alias N.I."/>
            <person name="Damis S.I."/>
            <person name="Fuzi S.F."/>
            <person name="Isa M.N."/>
            <person name="Murad A.M."/>
            <person name="Raih M.F."/>
            <person name="Bakar F.D."/>
            <person name="Najimudin N."/>
            <person name="Mahadi N.M."/>
            <person name="Illias R.M."/>
        </authorList>
    </citation>
    <scope>NUCLEOTIDE SEQUENCE [LARGE SCALE GENOMIC DNA]</scope>
    <source>
        <strain evidence="4 5">G1</strain>
    </source>
</reference>
<dbReference type="GO" id="GO:0017004">
    <property type="term" value="P:cytochrome complex assembly"/>
    <property type="evidence" value="ECO:0007669"/>
    <property type="project" value="UniProtKB-KW"/>
</dbReference>
<dbReference type="InterPro" id="IPR017937">
    <property type="entry name" value="Thioredoxin_CS"/>
</dbReference>
<dbReference type="eggNOG" id="COG0526">
    <property type="taxonomic scope" value="Bacteria"/>
</dbReference>
<dbReference type="SUPFAM" id="SSF52833">
    <property type="entry name" value="Thioredoxin-like"/>
    <property type="match status" value="1"/>
</dbReference>
<proteinExistence type="predicted"/>
<comment type="subcellular location">
    <subcellularLocation>
        <location evidence="1">Cell envelope</location>
    </subcellularLocation>
</comment>
<dbReference type="HOGENOM" id="CLU_042529_11_2_9"/>
<protein>
    <submittedName>
        <fullName evidence="4">Thioredoxin-like protein yneN</fullName>
    </submittedName>
</protein>
<dbReference type="PANTHER" id="PTHR42852:SF17">
    <property type="entry name" value="THIOREDOXIN-LIKE PROTEIN HI_1115"/>
    <property type="match status" value="1"/>
</dbReference>
<organism evidence="4 5">
    <name type="scientific">Shouchella lehensis G1</name>
    <dbReference type="NCBI Taxonomy" id="1246626"/>
    <lineage>
        <taxon>Bacteria</taxon>
        <taxon>Bacillati</taxon>
        <taxon>Bacillota</taxon>
        <taxon>Bacilli</taxon>
        <taxon>Bacillales</taxon>
        <taxon>Bacillaceae</taxon>
        <taxon>Shouchella</taxon>
    </lineage>
</organism>
<dbReference type="PROSITE" id="PS00194">
    <property type="entry name" value="THIOREDOXIN_1"/>
    <property type="match status" value="1"/>
</dbReference>
<dbReference type="GO" id="GO:0016491">
    <property type="term" value="F:oxidoreductase activity"/>
    <property type="evidence" value="ECO:0007669"/>
    <property type="project" value="InterPro"/>
</dbReference>
<dbReference type="Gene3D" id="3.40.30.10">
    <property type="entry name" value="Glutaredoxin"/>
    <property type="match status" value="1"/>
</dbReference>
<evidence type="ECO:0000313" key="5">
    <source>
        <dbReference type="Proteomes" id="UP000027142"/>
    </source>
</evidence>
<dbReference type="PATRIC" id="fig|1246626.3.peg.1579"/>
<dbReference type="InterPro" id="IPR050553">
    <property type="entry name" value="Thioredoxin_ResA/DsbE_sf"/>
</dbReference>
<sequence length="173" mass="19421">MKYKRIITLIVVLLAIAATAYVLIDRQSTSGPLQTGDRMPNISMKNDGGDVVSLADFQNDVIVLNVWASWCEPCVREMPELMAFNDTNDTVDVVTVNMLTKEYRASDPVEFIEEIGLTLPVLFDEDGAFIRKVEPSRLPMTYLLDSNYHIQDVIIGEITQDLLMERISTAFAS</sequence>
<name>A0A060M259_9BACI</name>
<feature type="domain" description="Thioredoxin" evidence="3">
    <location>
        <begin position="33"/>
        <end position="172"/>
    </location>
</feature>
<evidence type="ECO:0000256" key="1">
    <source>
        <dbReference type="ARBA" id="ARBA00004196"/>
    </source>
</evidence>
<dbReference type="GO" id="GO:0030313">
    <property type="term" value="C:cell envelope"/>
    <property type="evidence" value="ECO:0007669"/>
    <property type="project" value="UniProtKB-SubCell"/>
</dbReference>
<dbReference type="PROSITE" id="PS51352">
    <property type="entry name" value="THIOREDOXIN_2"/>
    <property type="match status" value="1"/>
</dbReference>
<dbReference type="Proteomes" id="UP000027142">
    <property type="component" value="Chromosome"/>
</dbReference>
<accession>A0A060M259</accession>
<dbReference type="InterPro" id="IPR013740">
    <property type="entry name" value="Redoxin"/>
</dbReference>
<keyword evidence="2" id="KW-0201">Cytochrome c-type biogenesis</keyword>
<dbReference type="OrthoDB" id="25753at2"/>
<dbReference type="EMBL" id="CP003923">
    <property type="protein sequence ID" value="AIC94169.1"/>
    <property type="molecule type" value="Genomic_DNA"/>
</dbReference>
<dbReference type="AlphaFoldDB" id="A0A060M259"/>
<dbReference type="InterPro" id="IPR036249">
    <property type="entry name" value="Thioredoxin-like_sf"/>
</dbReference>
<evidence type="ECO:0000259" key="3">
    <source>
        <dbReference type="PROSITE" id="PS51352"/>
    </source>
</evidence>
<dbReference type="STRING" id="1246626.BleG1_1591"/>
<dbReference type="CDD" id="cd02966">
    <property type="entry name" value="TlpA_like_family"/>
    <property type="match status" value="1"/>
</dbReference>
<gene>
    <name evidence="4" type="ORF">BleG1_1591</name>
</gene>